<evidence type="ECO:0000256" key="2">
    <source>
        <dbReference type="ARBA" id="ARBA00023125"/>
    </source>
</evidence>
<dbReference type="InterPro" id="IPR000524">
    <property type="entry name" value="Tscrpt_reg_HTH_GntR"/>
</dbReference>
<evidence type="ECO:0000256" key="3">
    <source>
        <dbReference type="ARBA" id="ARBA00023163"/>
    </source>
</evidence>
<feature type="domain" description="HTH gntR-type" evidence="4">
    <location>
        <begin position="1"/>
        <end position="63"/>
    </location>
</feature>
<gene>
    <name evidence="5" type="ORF">VLY81_13710</name>
</gene>
<dbReference type="SMART" id="SM00345">
    <property type="entry name" value="HTH_GNTR"/>
    <property type="match status" value="1"/>
</dbReference>
<accession>A0ABZ1BT80</accession>
<keyword evidence="6" id="KW-1185">Reference proteome</keyword>
<dbReference type="Gene3D" id="1.10.10.10">
    <property type="entry name" value="Winged helix-like DNA-binding domain superfamily/Winged helix DNA-binding domain"/>
    <property type="match status" value="1"/>
</dbReference>
<dbReference type="Proteomes" id="UP001333102">
    <property type="component" value="Chromosome"/>
</dbReference>
<organism evidence="5 6">
    <name type="scientific">Geochorda subterranea</name>
    <dbReference type="NCBI Taxonomy" id="3109564"/>
    <lineage>
        <taxon>Bacteria</taxon>
        <taxon>Bacillati</taxon>
        <taxon>Bacillota</taxon>
        <taxon>Limnochordia</taxon>
        <taxon>Limnochordales</taxon>
        <taxon>Geochordaceae</taxon>
        <taxon>Geochorda</taxon>
    </lineage>
</organism>
<name>A0ABZ1BT80_9FIRM</name>
<evidence type="ECO:0000313" key="5">
    <source>
        <dbReference type="EMBL" id="WRP15992.1"/>
    </source>
</evidence>
<evidence type="ECO:0000313" key="6">
    <source>
        <dbReference type="Proteomes" id="UP001333102"/>
    </source>
</evidence>
<dbReference type="PANTHER" id="PTHR38445">
    <property type="entry name" value="HTH-TYPE TRANSCRIPTIONAL REPRESSOR YTRA"/>
    <property type="match status" value="1"/>
</dbReference>
<dbReference type="Pfam" id="PF00392">
    <property type="entry name" value="GntR"/>
    <property type="match status" value="1"/>
</dbReference>
<dbReference type="InterPro" id="IPR036390">
    <property type="entry name" value="WH_DNA-bd_sf"/>
</dbReference>
<dbReference type="RefSeq" id="WP_324670428.1">
    <property type="nucleotide sequence ID" value="NZ_CP141614.1"/>
</dbReference>
<dbReference type="CDD" id="cd07377">
    <property type="entry name" value="WHTH_GntR"/>
    <property type="match status" value="1"/>
</dbReference>
<proteinExistence type="predicted"/>
<dbReference type="SUPFAM" id="SSF46785">
    <property type="entry name" value="Winged helix' DNA-binding domain"/>
    <property type="match status" value="1"/>
</dbReference>
<dbReference type="PROSITE" id="PS50949">
    <property type="entry name" value="HTH_GNTR"/>
    <property type="match status" value="1"/>
</dbReference>
<dbReference type="PANTHER" id="PTHR38445:SF9">
    <property type="entry name" value="HTH-TYPE TRANSCRIPTIONAL REPRESSOR YTRA"/>
    <property type="match status" value="1"/>
</dbReference>
<evidence type="ECO:0000256" key="1">
    <source>
        <dbReference type="ARBA" id="ARBA00023015"/>
    </source>
</evidence>
<sequence length="117" mass="13290">MVDEVKRAVARQALRPGDRIPSQRDLAQTLRVNPNTVQRAFREMEALGLVETVRGEGTFVRNDPRLLQMLRTEMARAAVRDFVREVRALGMDEEEVVALVRAAFRGEEMTAWPSDPV</sequence>
<dbReference type="InterPro" id="IPR036388">
    <property type="entry name" value="WH-like_DNA-bd_sf"/>
</dbReference>
<keyword evidence="1" id="KW-0805">Transcription regulation</keyword>
<keyword evidence="2" id="KW-0238">DNA-binding</keyword>
<protein>
    <submittedName>
        <fullName evidence="5">GntR family transcriptional regulator</fullName>
    </submittedName>
</protein>
<dbReference type="EMBL" id="CP141614">
    <property type="protein sequence ID" value="WRP15992.1"/>
    <property type="molecule type" value="Genomic_DNA"/>
</dbReference>
<evidence type="ECO:0000259" key="4">
    <source>
        <dbReference type="PROSITE" id="PS50949"/>
    </source>
</evidence>
<keyword evidence="3" id="KW-0804">Transcription</keyword>
<reference evidence="6" key="1">
    <citation type="submission" date="2023-12" db="EMBL/GenBank/DDBJ databases">
        <title>Novel isolates from deep terrestrial aquifers shed light on the physiology and ecology of the class Limnochordia.</title>
        <authorList>
            <person name="Karnachuk O.V."/>
            <person name="Lukina A.P."/>
            <person name="Avakyan M.R."/>
            <person name="Kadnikov V."/>
            <person name="Begmatov S."/>
            <person name="Beletsky A.V."/>
            <person name="Mardanov A.V."/>
            <person name="Ravin N.V."/>
        </authorList>
    </citation>
    <scope>NUCLEOTIDE SEQUENCE [LARGE SCALE GENOMIC DNA]</scope>
    <source>
        <strain evidence="6">LN</strain>
    </source>
</reference>